<reference evidence="5 6" key="1">
    <citation type="journal article" date="2016" name="Sci. Rep.">
        <title>The genome sequence of the outbreeding globe artichoke constructed de novo incorporating a phase-aware low-pass sequencing strategy of F1 progeny.</title>
        <authorList>
            <person name="Scaglione D."/>
            <person name="Reyes-Chin-Wo S."/>
            <person name="Acquadro A."/>
            <person name="Froenicke L."/>
            <person name="Portis E."/>
            <person name="Beitel C."/>
            <person name="Tirone M."/>
            <person name="Mauro R."/>
            <person name="Lo Monaco A."/>
            <person name="Mauromicale G."/>
            <person name="Faccioli P."/>
            <person name="Cattivelli L."/>
            <person name="Rieseberg L."/>
            <person name="Michelmore R."/>
            <person name="Lanteri S."/>
        </authorList>
    </citation>
    <scope>NUCLEOTIDE SEQUENCE [LARGE SCALE GENOMIC DNA]</scope>
    <source>
        <strain evidence="5">2C</strain>
    </source>
</reference>
<accession>A0A118JTG2</accession>
<organism evidence="5 6">
    <name type="scientific">Cynara cardunculus var. scolymus</name>
    <name type="common">Globe artichoke</name>
    <name type="synonym">Cynara scolymus</name>
    <dbReference type="NCBI Taxonomy" id="59895"/>
    <lineage>
        <taxon>Eukaryota</taxon>
        <taxon>Viridiplantae</taxon>
        <taxon>Streptophyta</taxon>
        <taxon>Embryophyta</taxon>
        <taxon>Tracheophyta</taxon>
        <taxon>Spermatophyta</taxon>
        <taxon>Magnoliopsida</taxon>
        <taxon>eudicotyledons</taxon>
        <taxon>Gunneridae</taxon>
        <taxon>Pentapetalae</taxon>
        <taxon>asterids</taxon>
        <taxon>campanulids</taxon>
        <taxon>Asterales</taxon>
        <taxon>Asteraceae</taxon>
        <taxon>Carduoideae</taxon>
        <taxon>Cardueae</taxon>
        <taxon>Carduinae</taxon>
        <taxon>Cynara</taxon>
    </lineage>
</organism>
<name>A0A118JTG2_CYNCS</name>
<dbReference type="Proteomes" id="UP000243975">
    <property type="component" value="Unassembled WGS sequence"/>
</dbReference>
<evidence type="ECO:0000313" key="5">
    <source>
        <dbReference type="EMBL" id="KVH90237.1"/>
    </source>
</evidence>
<comment type="similarity">
    <text evidence="3">Belongs to the GRAS family.</text>
</comment>
<feature type="region of interest" description="Disordered" evidence="4">
    <location>
        <begin position="19"/>
        <end position="59"/>
    </location>
</feature>
<proteinExistence type="inferred from homology"/>
<dbReference type="OMA" id="NHKVLGA"/>
<evidence type="ECO:0000256" key="1">
    <source>
        <dbReference type="ARBA" id="ARBA00023015"/>
    </source>
</evidence>
<evidence type="ECO:0000256" key="2">
    <source>
        <dbReference type="ARBA" id="ARBA00023163"/>
    </source>
</evidence>
<sequence length="723" mass="79766">MRGMAFEVAAFQPSTESVKCKEGSFGSNATNEPISVLDTRRSPSPSTSTSTLSSSFGGGNDCTTTTTTTLLAVSDNNNNNLQQKWPDSVPQEMRVSGCLANLGVSADGGRKDEWSELQPIPAEFELQQQRFGVGLEDWESLLSESAASPAQYQSLRWISGDFDDTSLSLQQLLQSNQFHENAPPTTVSETPAPPYFNSQNYFPFSNPDQNPQVFNPQMILNTPPQSQPPPPPPQIQFHHQGLQKAPNSVQGLHKAPVFPQGLHKAPVFIQGLQKAPSFHGSLHKSPASGLGLQKAPIPNQGLQKVPVLNQGHELQLKKQNQQQSFLQQKPLMVAGGTQQEPQQTAPPPSPVHHHHHQNQLICDQLFAAAELMLSGNFSHAQQILARLNHQFSSAPAPNKPFQKAAFYFKEALLTQMASLMSDSNPNRIAPSFNGMFKIGAYKMFSEVSPIIQFMNFTSNQTLLEALGDAKNIHIIDFDIGFGAQWASFIQELPTKKNNNGGGGCSLKITAFASPSTHHPIELGLMHENLSQFAQETGISFQLEVVNFDSFDPRSFSISGQEAIAVNFPIWSASTHLSAIPSILHFIKQLSPRIVVSLDRGCERTDLSFPQYLLQGLQYYEVLLDSIDGANVVPEVSNKIEKFLFQPQIERMVMGKLQFPERMPHWKSLFTAGGFSPVSTSAEAQADCIVKRMQIQGFHIEKRQAALVLCWQNRELMTVSAWKC</sequence>
<dbReference type="PROSITE" id="PS50985">
    <property type="entry name" value="GRAS"/>
    <property type="match status" value="1"/>
</dbReference>
<feature type="short sequence motif" description="VHIID" evidence="3">
    <location>
        <begin position="472"/>
        <end position="476"/>
    </location>
</feature>
<evidence type="ECO:0000256" key="3">
    <source>
        <dbReference type="PROSITE-ProRule" id="PRU01191"/>
    </source>
</evidence>
<dbReference type="AlphaFoldDB" id="A0A118JTG2"/>
<dbReference type="PANTHER" id="PTHR31636">
    <property type="entry name" value="OSJNBA0084A10.13 PROTEIN-RELATED"/>
    <property type="match status" value="1"/>
</dbReference>
<dbReference type="Gramene" id="KVH90237">
    <property type="protein sequence ID" value="KVH90237"/>
    <property type="gene ID" value="Ccrd_007829"/>
</dbReference>
<dbReference type="Pfam" id="PF03514">
    <property type="entry name" value="GRAS"/>
    <property type="match status" value="1"/>
</dbReference>
<evidence type="ECO:0000256" key="4">
    <source>
        <dbReference type="SAM" id="MobiDB-lite"/>
    </source>
</evidence>
<keyword evidence="2" id="KW-0804">Transcription</keyword>
<keyword evidence="1" id="KW-0805">Transcription regulation</keyword>
<evidence type="ECO:0000313" key="6">
    <source>
        <dbReference type="Proteomes" id="UP000243975"/>
    </source>
</evidence>
<dbReference type="STRING" id="59895.A0A118JTG2"/>
<dbReference type="InterPro" id="IPR005202">
    <property type="entry name" value="TF_GRAS"/>
</dbReference>
<comment type="caution">
    <text evidence="3">Lacks conserved residue(s) required for the propagation of feature annotation.</text>
</comment>
<protein>
    <submittedName>
        <fullName evidence="5">Transcription factor GRAS</fullName>
    </submittedName>
</protein>
<dbReference type="OrthoDB" id="666726at2759"/>
<feature type="region of interest" description="SAW" evidence="3">
    <location>
        <begin position="653"/>
        <end position="722"/>
    </location>
</feature>
<dbReference type="EMBL" id="LEKV01005114">
    <property type="protein sequence ID" value="KVH90237.1"/>
    <property type="molecule type" value="Genomic_DNA"/>
</dbReference>
<keyword evidence="6" id="KW-1185">Reference proteome</keyword>
<comment type="caution">
    <text evidence="5">The sequence shown here is derived from an EMBL/GenBank/DDBJ whole genome shotgun (WGS) entry which is preliminary data.</text>
</comment>
<feature type="region of interest" description="Disordered" evidence="4">
    <location>
        <begin position="335"/>
        <end position="357"/>
    </location>
</feature>
<gene>
    <name evidence="5" type="ORF">Ccrd_007829</name>
</gene>
<feature type="compositionally biased region" description="Low complexity" evidence="4">
    <location>
        <begin position="42"/>
        <end position="55"/>
    </location>
</feature>